<proteinExistence type="predicted"/>
<evidence type="ECO:0000313" key="3">
    <source>
        <dbReference type="Proteomes" id="UP000499080"/>
    </source>
</evidence>
<evidence type="ECO:0000313" key="2">
    <source>
        <dbReference type="EMBL" id="GBO18472.1"/>
    </source>
</evidence>
<evidence type="ECO:0000256" key="1">
    <source>
        <dbReference type="SAM" id="Phobius"/>
    </source>
</evidence>
<dbReference type="Proteomes" id="UP000499080">
    <property type="component" value="Unassembled WGS sequence"/>
</dbReference>
<keyword evidence="1" id="KW-0472">Membrane</keyword>
<protein>
    <submittedName>
        <fullName evidence="2">Uncharacterized protein</fullName>
    </submittedName>
</protein>
<keyword evidence="3" id="KW-1185">Reference proteome</keyword>
<keyword evidence="1" id="KW-1133">Transmembrane helix</keyword>
<comment type="caution">
    <text evidence="2">The sequence shown here is derived from an EMBL/GenBank/DDBJ whole genome shotgun (WGS) entry which is preliminary data.</text>
</comment>
<gene>
    <name evidence="2" type="ORF">AVEN_211917_1</name>
</gene>
<organism evidence="2 3">
    <name type="scientific">Araneus ventricosus</name>
    <name type="common">Orbweaver spider</name>
    <name type="synonym">Epeira ventricosa</name>
    <dbReference type="NCBI Taxonomy" id="182803"/>
    <lineage>
        <taxon>Eukaryota</taxon>
        <taxon>Metazoa</taxon>
        <taxon>Ecdysozoa</taxon>
        <taxon>Arthropoda</taxon>
        <taxon>Chelicerata</taxon>
        <taxon>Arachnida</taxon>
        <taxon>Araneae</taxon>
        <taxon>Araneomorphae</taxon>
        <taxon>Entelegynae</taxon>
        <taxon>Araneoidea</taxon>
        <taxon>Araneidae</taxon>
        <taxon>Araneus</taxon>
    </lineage>
</organism>
<accession>A0A4Y2V1S3</accession>
<keyword evidence="1" id="KW-0812">Transmembrane</keyword>
<dbReference type="EMBL" id="BGPR01042100">
    <property type="protein sequence ID" value="GBO18472.1"/>
    <property type="molecule type" value="Genomic_DNA"/>
</dbReference>
<sequence>MNSSHFQKGRISSSFCFALLIFTTSLVFVQLIFLTGGVVTYTPVICDSSYEADSADAAHRVEQKAIQVGLYLEMIGKKRLSSALLSRKRFLLNRNREIMPETEDLQILEREKMTYNRNLASYKRSTL</sequence>
<dbReference type="AlphaFoldDB" id="A0A4Y2V1S3"/>
<feature type="transmembrane region" description="Helical" evidence="1">
    <location>
        <begin position="12"/>
        <end position="33"/>
    </location>
</feature>
<reference evidence="2 3" key="1">
    <citation type="journal article" date="2019" name="Sci. Rep.">
        <title>Orb-weaving spider Araneus ventricosus genome elucidates the spidroin gene catalogue.</title>
        <authorList>
            <person name="Kono N."/>
            <person name="Nakamura H."/>
            <person name="Ohtoshi R."/>
            <person name="Moran D.A.P."/>
            <person name="Shinohara A."/>
            <person name="Yoshida Y."/>
            <person name="Fujiwara M."/>
            <person name="Mori M."/>
            <person name="Tomita M."/>
            <person name="Arakawa K."/>
        </authorList>
    </citation>
    <scope>NUCLEOTIDE SEQUENCE [LARGE SCALE GENOMIC DNA]</scope>
</reference>
<name>A0A4Y2V1S3_ARAVE</name>